<reference evidence="2 3" key="1">
    <citation type="submission" date="2014-04" db="EMBL/GenBank/DDBJ databases">
        <title>Genome evolution of avian class.</title>
        <authorList>
            <person name="Zhang G."/>
            <person name="Li C."/>
        </authorList>
    </citation>
    <scope>NUCLEOTIDE SEQUENCE [LARGE SCALE GENOMIC DNA]</scope>
    <source>
        <strain evidence="2">BGI_N311</strain>
    </source>
</reference>
<evidence type="ECO:0000313" key="2">
    <source>
        <dbReference type="EMBL" id="KFP91465.1"/>
    </source>
</evidence>
<feature type="non-terminal residue" evidence="2">
    <location>
        <position position="43"/>
    </location>
</feature>
<dbReference type="Proteomes" id="UP000054244">
    <property type="component" value="Unassembled WGS sequence"/>
</dbReference>
<evidence type="ECO:0000313" key="3">
    <source>
        <dbReference type="Proteomes" id="UP000054244"/>
    </source>
</evidence>
<accession>A0A091PIW8</accession>
<gene>
    <name evidence="2" type="ORF">N311_02321</name>
</gene>
<dbReference type="AlphaFoldDB" id="A0A091PIW8"/>
<proteinExistence type="predicted"/>
<protein>
    <submittedName>
        <fullName evidence="2">Uncharacterized protein</fullName>
    </submittedName>
</protein>
<organism evidence="2 3">
    <name type="scientific">Apaloderma vittatum</name>
    <name type="common">Bar-tailed trogon</name>
    <dbReference type="NCBI Taxonomy" id="57397"/>
    <lineage>
        <taxon>Eukaryota</taxon>
        <taxon>Metazoa</taxon>
        <taxon>Chordata</taxon>
        <taxon>Craniata</taxon>
        <taxon>Vertebrata</taxon>
        <taxon>Euteleostomi</taxon>
        <taxon>Archelosauria</taxon>
        <taxon>Archosauria</taxon>
        <taxon>Dinosauria</taxon>
        <taxon>Saurischia</taxon>
        <taxon>Theropoda</taxon>
        <taxon>Coelurosauria</taxon>
        <taxon>Aves</taxon>
        <taxon>Neognathae</taxon>
        <taxon>Neoaves</taxon>
        <taxon>Telluraves</taxon>
        <taxon>Coraciimorphae</taxon>
        <taxon>Trogoniformes</taxon>
        <taxon>Trogonidae</taxon>
        <taxon>Apaloderma</taxon>
    </lineage>
</organism>
<evidence type="ECO:0000256" key="1">
    <source>
        <dbReference type="SAM" id="MobiDB-lite"/>
    </source>
</evidence>
<sequence>MIGRASIKGSKSDIVTNTWPPQTSYPYGNFSHISCLKPKKPEG</sequence>
<keyword evidence="3" id="KW-1185">Reference proteome</keyword>
<dbReference type="EMBL" id="KL390531">
    <property type="protein sequence ID" value="KFP91465.1"/>
    <property type="molecule type" value="Genomic_DNA"/>
</dbReference>
<feature type="region of interest" description="Disordered" evidence="1">
    <location>
        <begin position="1"/>
        <end position="21"/>
    </location>
</feature>
<name>A0A091PIW8_APAVI</name>